<dbReference type="Proteomes" id="UP000521872">
    <property type="component" value="Unassembled WGS sequence"/>
</dbReference>
<dbReference type="AlphaFoldDB" id="A0A8H4VIA9"/>
<gene>
    <name evidence="2" type="ORF">D9613_006578</name>
</gene>
<dbReference type="EMBL" id="JAACJL010000058">
    <property type="protein sequence ID" value="KAF4610498.1"/>
    <property type="molecule type" value="Genomic_DNA"/>
</dbReference>
<comment type="caution">
    <text evidence="2">The sequence shown here is derived from an EMBL/GenBank/DDBJ whole genome shotgun (WGS) entry which is preliminary data.</text>
</comment>
<reference evidence="2 3" key="1">
    <citation type="submission" date="2019-12" db="EMBL/GenBank/DDBJ databases">
        <authorList>
            <person name="Floudas D."/>
            <person name="Bentzer J."/>
            <person name="Ahren D."/>
            <person name="Johansson T."/>
            <person name="Persson P."/>
            <person name="Tunlid A."/>
        </authorList>
    </citation>
    <scope>NUCLEOTIDE SEQUENCE [LARGE SCALE GENOMIC DNA]</scope>
    <source>
        <strain evidence="2 3">CBS 102.39</strain>
    </source>
</reference>
<sequence length="58" mass="6050">MRLLLFAAFIAYATVAYSVPTTAPTDNSTVIHCRGPGNLRCPVGYTCCGPIEDGVGGM</sequence>
<feature type="signal peptide" evidence="1">
    <location>
        <begin position="1"/>
        <end position="18"/>
    </location>
</feature>
<evidence type="ECO:0000313" key="2">
    <source>
        <dbReference type="EMBL" id="KAF4610498.1"/>
    </source>
</evidence>
<protein>
    <submittedName>
        <fullName evidence="2">Uncharacterized protein</fullName>
    </submittedName>
</protein>
<proteinExistence type="predicted"/>
<organism evidence="2 3">
    <name type="scientific">Agrocybe pediades</name>
    <dbReference type="NCBI Taxonomy" id="84607"/>
    <lineage>
        <taxon>Eukaryota</taxon>
        <taxon>Fungi</taxon>
        <taxon>Dikarya</taxon>
        <taxon>Basidiomycota</taxon>
        <taxon>Agaricomycotina</taxon>
        <taxon>Agaricomycetes</taxon>
        <taxon>Agaricomycetidae</taxon>
        <taxon>Agaricales</taxon>
        <taxon>Agaricineae</taxon>
        <taxon>Strophariaceae</taxon>
        <taxon>Agrocybe</taxon>
    </lineage>
</organism>
<keyword evidence="3" id="KW-1185">Reference proteome</keyword>
<evidence type="ECO:0000256" key="1">
    <source>
        <dbReference type="SAM" id="SignalP"/>
    </source>
</evidence>
<feature type="chain" id="PRO_5034818208" evidence="1">
    <location>
        <begin position="19"/>
        <end position="58"/>
    </location>
</feature>
<keyword evidence="1" id="KW-0732">Signal</keyword>
<name>A0A8H4VIA9_9AGAR</name>
<evidence type="ECO:0000313" key="3">
    <source>
        <dbReference type="Proteomes" id="UP000521872"/>
    </source>
</evidence>
<accession>A0A8H4VIA9</accession>